<organism evidence="10 11">
    <name type="scientific">Lysobacter spongiicola DSM 21749</name>
    <dbReference type="NCBI Taxonomy" id="1122188"/>
    <lineage>
        <taxon>Bacteria</taxon>
        <taxon>Pseudomonadati</taxon>
        <taxon>Pseudomonadota</taxon>
        <taxon>Gammaproteobacteria</taxon>
        <taxon>Lysobacterales</taxon>
        <taxon>Lysobacteraceae</taxon>
        <taxon>Novilysobacter</taxon>
    </lineage>
</organism>
<evidence type="ECO:0000256" key="8">
    <source>
        <dbReference type="HAMAP-Rule" id="MF_00473"/>
    </source>
</evidence>
<comment type="pathway">
    <text evidence="1 8 9">Carbohydrate degradation; glycolysis; D-glyceraldehyde 3-phosphate and glycerone phosphate from D-glucose: step 2/4.</text>
</comment>
<dbReference type="AlphaFoldDB" id="A0A1T4MRB4"/>
<dbReference type="Pfam" id="PF00342">
    <property type="entry name" value="PGI"/>
    <property type="match status" value="1"/>
</dbReference>
<comment type="pathway">
    <text evidence="8">Carbohydrate biosynthesis; gluconeogenesis.</text>
</comment>
<comment type="similarity">
    <text evidence="2 8 9">Belongs to the GPI family.</text>
</comment>
<reference evidence="10 11" key="1">
    <citation type="submission" date="2017-02" db="EMBL/GenBank/DDBJ databases">
        <authorList>
            <person name="Peterson S.W."/>
        </authorList>
    </citation>
    <scope>NUCLEOTIDE SEQUENCE [LARGE SCALE GENOMIC DNA]</scope>
    <source>
        <strain evidence="10 11">DSM 21749</strain>
    </source>
</reference>
<keyword evidence="6 8" id="KW-0413">Isomerase</keyword>
<evidence type="ECO:0000256" key="3">
    <source>
        <dbReference type="ARBA" id="ARBA00022432"/>
    </source>
</evidence>
<dbReference type="PANTHER" id="PTHR11469">
    <property type="entry name" value="GLUCOSE-6-PHOSPHATE ISOMERASE"/>
    <property type="match status" value="1"/>
</dbReference>
<dbReference type="InterPro" id="IPR001672">
    <property type="entry name" value="G6P_Isomerase"/>
</dbReference>
<sequence length="506" mass="54604">MERTSITSAVKQLRAHAARLDTTTIGDLLKQDPSRAGRHWLRVGPLQANFARQRYDDTALEALFSMAETAGVAEQLRALFDGEPLNRTEARPALHTALRGDLGSAPVAREASQQARAARAQMRAMVERMSGSGITDVVSVGIGGSDLGPRLVVDALAGSSGQRLRVHFLSNVDPAAADAATAALDPARTAVLLVSKSFGTEETLLNGRILQRWLGDDSRLFAITANAERAEAAFAIPRERILPMWDWVGGRYSMWSAVGFPIALALGMDGFEALLAGAAEMDAHVLQAPVRENLAVRHALTAVWNRNGLGLSTHAVIPYAERLRLLPNYLQQLVMESLGKSARSDGRPVAGDTVPVWWGGVGTDTQHSFFQALHQGTQVVPMDFIGVVDTGSAEAENARALLANLLAQAEALANGQADDDLHRSYPGNRPSTMLLLDRLDARSLGALVAMYEHSVFVQGVLWEINPFDQFGVELGKRLAKGLMPALKGEAEAEDPVTRELLARIRR</sequence>
<dbReference type="RefSeq" id="WP_078757144.1">
    <property type="nucleotide sequence ID" value="NZ_FUXP01000001.1"/>
</dbReference>
<feature type="active site" description="Proton donor" evidence="8">
    <location>
        <position position="336"/>
    </location>
</feature>
<dbReference type="GO" id="GO:0004347">
    <property type="term" value="F:glucose-6-phosphate isomerase activity"/>
    <property type="evidence" value="ECO:0007669"/>
    <property type="project" value="UniProtKB-UniRule"/>
</dbReference>
<dbReference type="CDD" id="cd05016">
    <property type="entry name" value="SIS_PGI_2"/>
    <property type="match status" value="1"/>
</dbReference>
<dbReference type="InterPro" id="IPR018189">
    <property type="entry name" value="Phosphoglucose_isomerase_CS"/>
</dbReference>
<dbReference type="GO" id="GO:0006094">
    <property type="term" value="P:gluconeogenesis"/>
    <property type="evidence" value="ECO:0007669"/>
    <property type="project" value="UniProtKB-UniRule"/>
</dbReference>
<dbReference type="InterPro" id="IPR046348">
    <property type="entry name" value="SIS_dom_sf"/>
</dbReference>
<comment type="catalytic activity">
    <reaction evidence="7 8 9">
        <text>alpha-D-glucose 6-phosphate = beta-D-fructose 6-phosphate</text>
        <dbReference type="Rhea" id="RHEA:11816"/>
        <dbReference type="ChEBI" id="CHEBI:57634"/>
        <dbReference type="ChEBI" id="CHEBI:58225"/>
        <dbReference type="EC" id="5.3.1.9"/>
    </reaction>
</comment>
<dbReference type="InterPro" id="IPR023096">
    <property type="entry name" value="G6P_Isomerase_C"/>
</dbReference>
<accession>A0A1T4MRB4</accession>
<dbReference type="Gene3D" id="3.40.50.10490">
    <property type="entry name" value="Glucose-6-phosphate isomerase like protein, domain 1"/>
    <property type="match status" value="2"/>
</dbReference>
<dbReference type="UniPathway" id="UPA00109">
    <property type="reaction ID" value="UER00181"/>
</dbReference>
<keyword evidence="5 8" id="KW-0324">Glycolysis</keyword>
<dbReference type="EC" id="5.3.1.9" evidence="8"/>
<evidence type="ECO:0000256" key="9">
    <source>
        <dbReference type="RuleBase" id="RU000612"/>
    </source>
</evidence>
<dbReference type="HAMAP" id="MF_00473">
    <property type="entry name" value="G6P_isomerase"/>
    <property type="match status" value="1"/>
</dbReference>
<keyword evidence="4 8" id="KW-0963">Cytoplasm</keyword>
<protein>
    <recommendedName>
        <fullName evidence="8">Glucose-6-phosphate isomerase</fullName>
        <shortName evidence="8">GPI</shortName>
        <ecNumber evidence="8">5.3.1.9</ecNumber>
    </recommendedName>
    <alternativeName>
        <fullName evidence="8">Phosphoglucose isomerase</fullName>
        <shortName evidence="8">PGI</shortName>
    </alternativeName>
    <alternativeName>
        <fullName evidence="8">Phosphohexose isomerase</fullName>
        <shortName evidence="8">PHI</shortName>
    </alternativeName>
</protein>
<dbReference type="STRING" id="1122188.SAMN02745674_00548"/>
<feature type="active site" evidence="8">
    <location>
        <position position="476"/>
    </location>
</feature>
<dbReference type="Gene3D" id="1.10.1390.10">
    <property type="match status" value="1"/>
</dbReference>
<dbReference type="OrthoDB" id="140919at2"/>
<dbReference type="Proteomes" id="UP000190061">
    <property type="component" value="Unassembled WGS sequence"/>
</dbReference>
<evidence type="ECO:0000256" key="4">
    <source>
        <dbReference type="ARBA" id="ARBA00022490"/>
    </source>
</evidence>
<comment type="subcellular location">
    <subcellularLocation>
        <location evidence="8">Cytoplasm</location>
    </subcellularLocation>
</comment>
<dbReference type="UniPathway" id="UPA00138"/>
<dbReference type="NCBIfam" id="NF001211">
    <property type="entry name" value="PRK00179.1"/>
    <property type="match status" value="1"/>
</dbReference>
<dbReference type="PROSITE" id="PS00765">
    <property type="entry name" value="P_GLUCOSE_ISOMERASE_1"/>
    <property type="match status" value="1"/>
</dbReference>
<dbReference type="InterPro" id="IPR035476">
    <property type="entry name" value="SIS_PGI_1"/>
</dbReference>
<comment type="function">
    <text evidence="8">Catalyzes the reversible isomerization of glucose-6-phosphate to fructose-6-phosphate.</text>
</comment>
<evidence type="ECO:0000256" key="5">
    <source>
        <dbReference type="ARBA" id="ARBA00023152"/>
    </source>
</evidence>
<dbReference type="InterPro" id="IPR035482">
    <property type="entry name" value="SIS_PGI_2"/>
</dbReference>
<gene>
    <name evidence="8" type="primary">pgi</name>
    <name evidence="10" type="ORF">SAMN02745674_00548</name>
</gene>
<dbReference type="PANTHER" id="PTHR11469:SF1">
    <property type="entry name" value="GLUCOSE-6-PHOSPHATE ISOMERASE"/>
    <property type="match status" value="1"/>
</dbReference>
<dbReference type="GO" id="GO:0097367">
    <property type="term" value="F:carbohydrate derivative binding"/>
    <property type="evidence" value="ECO:0007669"/>
    <property type="project" value="InterPro"/>
</dbReference>
<dbReference type="GO" id="GO:0051156">
    <property type="term" value="P:glucose 6-phosphate metabolic process"/>
    <property type="evidence" value="ECO:0007669"/>
    <property type="project" value="TreeGrafter"/>
</dbReference>
<proteinExistence type="inferred from homology"/>
<dbReference type="GO" id="GO:0006096">
    <property type="term" value="P:glycolytic process"/>
    <property type="evidence" value="ECO:0007669"/>
    <property type="project" value="UniProtKB-UniRule"/>
</dbReference>
<evidence type="ECO:0000256" key="2">
    <source>
        <dbReference type="ARBA" id="ARBA00006604"/>
    </source>
</evidence>
<dbReference type="PRINTS" id="PR00662">
    <property type="entry name" value="G6PISOMERASE"/>
</dbReference>
<dbReference type="PROSITE" id="PS00174">
    <property type="entry name" value="P_GLUCOSE_ISOMERASE_2"/>
    <property type="match status" value="1"/>
</dbReference>
<evidence type="ECO:0000256" key="6">
    <source>
        <dbReference type="ARBA" id="ARBA00023235"/>
    </source>
</evidence>
<name>A0A1T4MRB4_9GAMM</name>
<dbReference type="PROSITE" id="PS51463">
    <property type="entry name" value="P_GLUCOSE_ISOMERASE_3"/>
    <property type="match status" value="1"/>
</dbReference>
<dbReference type="GO" id="GO:0048029">
    <property type="term" value="F:monosaccharide binding"/>
    <property type="evidence" value="ECO:0007669"/>
    <property type="project" value="TreeGrafter"/>
</dbReference>
<evidence type="ECO:0000256" key="1">
    <source>
        <dbReference type="ARBA" id="ARBA00004926"/>
    </source>
</evidence>
<dbReference type="GO" id="GO:0005829">
    <property type="term" value="C:cytosol"/>
    <property type="evidence" value="ECO:0007669"/>
    <property type="project" value="TreeGrafter"/>
</dbReference>
<keyword evidence="3 8" id="KW-0312">Gluconeogenesis</keyword>
<evidence type="ECO:0000313" key="10">
    <source>
        <dbReference type="EMBL" id="SJZ69366.1"/>
    </source>
</evidence>
<evidence type="ECO:0000313" key="11">
    <source>
        <dbReference type="Proteomes" id="UP000190061"/>
    </source>
</evidence>
<dbReference type="SUPFAM" id="SSF53697">
    <property type="entry name" value="SIS domain"/>
    <property type="match status" value="1"/>
</dbReference>
<dbReference type="EMBL" id="FUXP01000001">
    <property type="protein sequence ID" value="SJZ69366.1"/>
    <property type="molecule type" value="Genomic_DNA"/>
</dbReference>
<keyword evidence="11" id="KW-1185">Reference proteome</keyword>
<evidence type="ECO:0000256" key="7">
    <source>
        <dbReference type="ARBA" id="ARBA00029321"/>
    </source>
</evidence>
<feature type="active site" evidence="8">
    <location>
        <position position="367"/>
    </location>
</feature>
<dbReference type="CDD" id="cd05015">
    <property type="entry name" value="SIS_PGI_1"/>
    <property type="match status" value="1"/>
</dbReference>